<dbReference type="InterPro" id="IPR001387">
    <property type="entry name" value="Cro/C1-type_HTH"/>
</dbReference>
<protein>
    <submittedName>
        <fullName evidence="2">Cro/C1-type HTH DNA-binding domain-containing protein</fullName>
    </submittedName>
</protein>
<dbReference type="STRING" id="263852.SAMN02745116_00258"/>
<reference evidence="2 3" key="1">
    <citation type="submission" date="2017-02" db="EMBL/GenBank/DDBJ databases">
        <authorList>
            <person name="Peterson S.W."/>
        </authorList>
    </citation>
    <scope>NUCLEOTIDE SEQUENCE [LARGE SCALE GENOMIC DNA]</scope>
    <source>
        <strain evidence="2 3">ATCC BAA-1030</strain>
    </source>
</reference>
<sequence>MKSILDIFLKEHGKTRYEVAKNSGVLETTLSKANRRDPETYTVKTISGIAKAVNKTPGEVLDRLIEIKESDELYVVTTFSELKQRVKEQEDEFVIKGDLHGLIRELERERLSETVELGFQIGTRGLGATQMWIITRIVNLFEDVSNREREIMKQDISTLYRTEFIDETTAKLRLKQLGY</sequence>
<feature type="domain" description="HTH cro/C1-type" evidence="1">
    <location>
        <begin position="5"/>
        <end position="62"/>
    </location>
</feature>
<dbReference type="RefSeq" id="WP_078806228.1">
    <property type="nucleotide sequence ID" value="NZ_FUXI01000002.1"/>
</dbReference>
<keyword evidence="2" id="KW-0238">DNA-binding</keyword>
<dbReference type="GO" id="GO:0003677">
    <property type="term" value="F:DNA binding"/>
    <property type="evidence" value="ECO:0007669"/>
    <property type="project" value="UniProtKB-KW"/>
</dbReference>
<dbReference type="Pfam" id="PF13443">
    <property type="entry name" value="HTH_26"/>
    <property type="match status" value="1"/>
</dbReference>
<dbReference type="Proteomes" id="UP000190328">
    <property type="component" value="Unassembled WGS sequence"/>
</dbReference>
<evidence type="ECO:0000259" key="1">
    <source>
        <dbReference type="Pfam" id="PF13443"/>
    </source>
</evidence>
<dbReference type="AlphaFoldDB" id="A0A1T4KHK6"/>
<name>A0A1T4KHK6_9ENTE</name>
<proteinExistence type="predicted"/>
<evidence type="ECO:0000313" key="2">
    <source>
        <dbReference type="EMBL" id="SJZ41856.1"/>
    </source>
</evidence>
<organism evidence="2 3">
    <name type="scientific">Pilibacter termitis</name>
    <dbReference type="NCBI Taxonomy" id="263852"/>
    <lineage>
        <taxon>Bacteria</taxon>
        <taxon>Bacillati</taxon>
        <taxon>Bacillota</taxon>
        <taxon>Bacilli</taxon>
        <taxon>Lactobacillales</taxon>
        <taxon>Enterococcaceae</taxon>
        <taxon>Pilibacter</taxon>
    </lineage>
</organism>
<accession>A0A1T4KHK6</accession>
<gene>
    <name evidence="2" type="ORF">SAMN02745116_00258</name>
</gene>
<dbReference type="EMBL" id="FUXI01000002">
    <property type="protein sequence ID" value="SJZ41856.1"/>
    <property type="molecule type" value="Genomic_DNA"/>
</dbReference>
<dbReference type="OrthoDB" id="2194986at2"/>
<keyword evidence="3" id="KW-1185">Reference proteome</keyword>
<evidence type="ECO:0000313" key="3">
    <source>
        <dbReference type="Proteomes" id="UP000190328"/>
    </source>
</evidence>